<accession>A0A239PJN3</accession>
<dbReference type="GO" id="GO:0031992">
    <property type="term" value="F:energy transducer activity"/>
    <property type="evidence" value="ECO:0007669"/>
    <property type="project" value="TreeGrafter"/>
</dbReference>
<dbReference type="Pfam" id="PF03544">
    <property type="entry name" value="TonB_C"/>
    <property type="match status" value="1"/>
</dbReference>
<dbReference type="InterPro" id="IPR006260">
    <property type="entry name" value="TonB/TolA_C"/>
</dbReference>
<evidence type="ECO:0000256" key="5">
    <source>
        <dbReference type="ARBA" id="ARBA00022475"/>
    </source>
</evidence>
<protein>
    <recommendedName>
        <fullName evidence="3">Protein TonB</fullName>
    </recommendedName>
</protein>
<evidence type="ECO:0000256" key="11">
    <source>
        <dbReference type="ARBA" id="ARBA00023136"/>
    </source>
</evidence>
<evidence type="ECO:0000256" key="7">
    <source>
        <dbReference type="ARBA" id="ARBA00022692"/>
    </source>
</evidence>
<dbReference type="GO" id="GO:0055085">
    <property type="term" value="P:transmembrane transport"/>
    <property type="evidence" value="ECO:0007669"/>
    <property type="project" value="InterPro"/>
</dbReference>
<feature type="transmembrane region" description="Helical" evidence="13">
    <location>
        <begin position="6"/>
        <end position="29"/>
    </location>
</feature>
<dbReference type="GO" id="GO:0015031">
    <property type="term" value="P:protein transport"/>
    <property type="evidence" value="ECO:0007669"/>
    <property type="project" value="UniProtKB-KW"/>
</dbReference>
<gene>
    <name evidence="15" type="ORF">SAMN06297382_0017</name>
</gene>
<organism evidence="15 16">
    <name type="scientific">Amphiplicatus metriothermophilus</name>
    <dbReference type="NCBI Taxonomy" id="1519374"/>
    <lineage>
        <taxon>Bacteria</taxon>
        <taxon>Pseudomonadati</taxon>
        <taxon>Pseudomonadota</taxon>
        <taxon>Alphaproteobacteria</taxon>
        <taxon>Parvularculales</taxon>
        <taxon>Parvularculaceae</taxon>
        <taxon>Amphiplicatus</taxon>
    </lineage>
</organism>
<dbReference type="PANTHER" id="PTHR33446:SF8">
    <property type="entry name" value="PROTEIN TONB"/>
    <property type="match status" value="1"/>
</dbReference>
<evidence type="ECO:0000259" key="14">
    <source>
        <dbReference type="PROSITE" id="PS52015"/>
    </source>
</evidence>
<evidence type="ECO:0000256" key="2">
    <source>
        <dbReference type="ARBA" id="ARBA00006555"/>
    </source>
</evidence>
<dbReference type="SUPFAM" id="SSF74653">
    <property type="entry name" value="TolA/TonB C-terminal domain"/>
    <property type="match status" value="1"/>
</dbReference>
<keyword evidence="16" id="KW-1185">Reference proteome</keyword>
<name>A0A239PJN3_9PROT</name>
<evidence type="ECO:0000256" key="6">
    <source>
        <dbReference type="ARBA" id="ARBA00022519"/>
    </source>
</evidence>
<dbReference type="InterPro" id="IPR037682">
    <property type="entry name" value="TonB_C"/>
</dbReference>
<comment type="similarity">
    <text evidence="2">Belongs to the TonB family.</text>
</comment>
<dbReference type="PROSITE" id="PS52015">
    <property type="entry name" value="TONB_CTD"/>
    <property type="match status" value="1"/>
</dbReference>
<dbReference type="Proteomes" id="UP000198346">
    <property type="component" value="Unassembled WGS sequence"/>
</dbReference>
<evidence type="ECO:0000256" key="8">
    <source>
        <dbReference type="ARBA" id="ARBA00022737"/>
    </source>
</evidence>
<evidence type="ECO:0000256" key="13">
    <source>
        <dbReference type="SAM" id="Phobius"/>
    </source>
</evidence>
<comment type="subcellular location">
    <subcellularLocation>
        <location evidence="1">Cell inner membrane</location>
        <topology evidence="1">Single-pass membrane protein</topology>
        <orientation evidence="1">Periplasmic side</orientation>
    </subcellularLocation>
</comment>
<evidence type="ECO:0000256" key="9">
    <source>
        <dbReference type="ARBA" id="ARBA00022927"/>
    </source>
</evidence>
<dbReference type="PANTHER" id="PTHR33446">
    <property type="entry name" value="PROTEIN TONB-RELATED"/>
    <property type="match status" value="1"/>
</dbReference>
<evidence type="ECO:0000256" key="4">
    <source>
        <dbReference type="ARBA" id="ARBA00022448"/>
    </source>
</evidence>
<feature type="domain" description="TonB C-terminal" evidence="14">
    <location>
        <begin position="107"/>
        <end position="200"/>
    </location>
</feature>
<evidence type="ECO:0000313" key="15">
    <source>
        <dbReference type="EMBL" id="SNT67529.1"/>
    </source>
</evidence>
<dbReference type="OrthoDB" id="7630804at2"/>
<keyword evidence="8" id="KW-0677">Repeat</keyword>
<keyword evidence="10 13" id="KW-1133">Transmembrane helix</keyword>
<keyword evidence="4" id="KW-0813">Transport</keyword>
<reference evidence="15 16" key="1">
    <citation type="submission" date="2017-07" db="EMBL/GenBank/DDBJ databases">
        <authorList>
            <person name="Sun Z.S."/>
            <person name="Albrecht U."/>
            <person name="Echele G."/>
            <person name="Lee C.C."/>
        </authorList>
    </citation>
    <scope>NUCLEOTIDE SEQUENCE [LARGE SCALE GENOMIC DNA]</scope>
    <source>
        <strain evidence="15 16">CGMCC 1.12710</strain>
    </source>
</reference>
<dbReference type="Gene3D" id="3.30.1150.10">
    <property type="match status" value="1"/>
</dbReference>
<feature type="compositionally biased region" description="Pro residues" evidence="12">
    <location>
        <begin position="68"/>
        <end position="77"/>
    </location>
</feature>
<dbReference type="GO" id="GO:0098797">
    <property type="term" value="C:plasma membrane protein complex"/>
    <property type="evidence" value="ECO:0007669"/>
    <property type="project" value="TreeGrafter"/>
</dbReference>
<keyword evidence="9" id="KW-0653">Protein transport</keyword>
<keyword evidence="7 13" id="KW-0812">Transmembrane</keyword>
<evidence type="ECO:0000256" key="12">
    <source>
        <dbReference type="SAM" id="MobiDB-lite"/>
    </source>
</evidence>
<dbReference type="AlphaFoldDB" id="A0A239PJN3"/>
<feature type="region of interest" description="Disordered" evidence="12">
    <location>
        <begin position="57"/>
        <end position="86"/>
    </location>
</feature>
<proteinExistence type="inferred from homology"/>
<keyword evidence="5" id="KW-1003">Cell membrane</keyword>
<keyword evidence="11 13" id="KW-0472">Membrane</keyword>
<evidence type="ECO:0000313" key="16">
    <source>
        <dbReference type="Proteomes" id="UP000198346"/>
    </source>
</evidence>
<dbReference type="EMBL" id="FZQA01000001">
    <property type="protein sequence ID" value="SNT67529.1"/>
    <property type="molecule type" value="Genomic_DNA"/>
</dbReference>
<dbReference type="NCBIfam" id="TIGR01352">
    <property type="entry name" value="tonB_Cterm"/>
    <property type="match status" value="1"/>
</dbReference>
<keyword evidence="6" id="KW-0997">Cell inner membrane</keyword>
<sequence>MGSVTRVIFGLPGAAIVTVGLFLLMSALIRGELRLEEERAAVKIDVTAQLQETDLSNVNKEFKRPTLDAPPPPPPAVTDPSNRPALDGVRAALPQLDVNLNIGTGFNPDRDAQPLVRIPPQYPERCQSRAGERESVFLEFDVTPEGTTTNIRVVDSTNSCFNREAARAVERWKYQPKIVDNKAEWRRGVQTTITFELAPE</sequence>
<evidence type="ECO:0000256" key="3">
    <source>
        <dbReference type="ARBA" id="ARBA00022362"/>
    </source>
</evidence>
<evidence type="ECO:0000256" key="1">
    <source>
        <dbReference type="ARBA" id="ARBA00004383"/>
    </source>
</evidence>
<dbReference type="RefSeq" id="WP_089410570.1">
    <property type="nucleotide sequence ID" value="NZ_FZQA01000001.1"/>
</dbReference>
<evidence type="ECO:0000256" key="10">
    <source>
        <dbReference type="ARBA" id="ARBA00022989"/>
    </source>
</evidence>
<dbReference type="InterPro" id="IPR051045">
    <property type="entry name" value="TonB-dependent_transducer"/>
</dbReference>